<reference evidence="3 4" key="1">
    <citation type="journal article" date="2023" name="Genome Announc.">
        <title>Pan-Genome Analyses of the Genus Cohnella and Proposal of the Novel Species Cohnella silvisoli sp. nov., Isolated from Forest Soil.</title>
        <authorList>
            <person name="Wang C."/>
            <person name="Mao L."/>
            <person name="Bao G."/>
            <person name="Zhu H."/>
        </authorList>
    </citation>
    <scope>NUCLEOTIDE SEQUENCE [LARGE SCALE GENOMIC DNA]</scope>
    <source>
        <strain evidence="3 4">NL03-T5-1</strain>
    </source>
</reference>
<dbReference type="SMART" id="SM00387">
    <property type="entry name" value="HATPase_c"/>
    <property type="match status" value="1"/>
</dbReference>
<feature type="domain" description="Histidine kinase/HSP90-like ATPase" evidence="2">
    <location>
        <begin position="455"/>
        <end position="566"/>
    </location>
</feature>
<dbReference type="PANTHER" id="PTHR34220:SF7">
    <property type="entry name" value="SENSOR HISTIDINE KINASE YPDA"/>
    <property type="match status" value="1"/>
</dbReference>
<keyword evidence="4" id="KW-1185">Reference proteome</keyword>
<name>A0ABV1KWT9_9BACL</name>
<keyword evidence="1" id="KW-1133">Transmembrane helix</keyword>
<dbReference type="EMBL" id="JASKHM010000011">
    <property type="protein sequence ID" value="MEQ4484588.1"/>
    <property type="molecule type" value="Genomic_DNA"/>
</dbReference>
<evidence type="ECO:0000313" key="3">
    <source>
        <dbReference type="EMBL" id="MEQ4484588.1"/>
    </source>
</evidence>
<dbReference type="RefSeq" id="WP_232186815.1">
    <property type="nucleotide sequence ID" value="NZ_JAIOAP010000010.1"/>
</dbReference>
<dbReference type="Proteomes" id="UP001493487">
    <property type="component" value="Unassembled WGS sequence"/>
</dbReference>
<evidence type="ECO:0000313" key="4">
    <source>
        <dbReference type="Proteomes" id="UP001493487"/>
    </source>
</evidence>
<feature type="transmembrane region" description="Helical" evidence="1">
    <location>
        <begin position="20"/>
        <end position="40"/>
    </location>
</feature>
<keyword evidence="3" id="KW-0418">Kinase</keyword>
<evidence type="ECO:0000259" key="2">
    <source>
        <dbReference type="SMART" id="SM00387"/>
    </source>
</evidence>
<feature type="transmembrane region" description="Helical" evidence="1">
    <location>
        <begin position="276"/>
        <end position="295"/>
    </location>
</feature>
<dbReference type="InterPro" id="IPR003594">
    <property type="entry name" value="HATPase_dom"/>
</dbReference>
<sequence length="581" mass="66849">MLKQIWNSFFSASSLKNQIFRNLILFTTLPFIIIAIYIYVYSSQKNAKAADDEIRDKLNGSIQSINETLVKYIDKSSYIITNRYLIKNIQKDYSNDLEQMMYFLDNVSAMIGEPYSDNIKNPYIVHAFNETLYEGKFVEGSGSIQRNETVDKVKKLPATEIAWEPDLTVKNNFRYVTFYRNIVDFNRSVAILEVNIPFQAIETGMGEIGSPEKGLIYSTDETGRLLYMNNRTSTGITDIRNVTPKHYKMVSGTIKSGYTITVAFPKRVLDMKNLETFALLILFFVFYIAVTLLASRITTQKMTSSLESFISKIKRNDHLLLQEDLIQIKGNDELSIIKQKFKELVSRMNEMYKEMVSVKLENSSMEMELLQARINPHLLYNSLSVIKWTALWNKDHNTAQIIDAMTKYYRTALSKGNNIISIASELDMIKEYVTIIRYAHSSKYELHIDMQEGIIDFYTLKHLLQPIVENSVLHGLNGQEEDARVTIKGYREQSDIVFEVIDNGRGMERETVEQILNLNFTASYGGYGIRNVIKRIHAYYGNDYGIQIESVIGNGTKVTVRIEALVENQLKERLQSSLTLQ</sequence>
<accession>A0ABV1KWT9</accession>
<organism evidence="3 4">
    <name type="scientific">Cohnella silvisoli</name>
    <dbReference type="NCBI Taxonomy" id="2873699"/>
    <lineage>
        <taxon>Bacteria</taxon>
        <taxon>Bacillati</taxon>
        <taxon>Bacillota</taxon>
        <taxon>Bacilli</taxon>
        <taxon>Bacillales</taxon>
        <taxon>Paenibacillaceae</taxon>
        <taxon>Cohnella</taxon>
    </lineage>
</organism>
<dbReference type="Pfam" id="PF06580">
    <property type="entry name" value="His_kinase"/>
    <property type="match status" value="1"/>
</dbReference>
<keyword evidence="3" id="KW-0808">Transferase</keyword>
<keyword evidence="1" id="KW-0812">Transmembrane</keyword>
<gene>
    <name evidence="3" type="ORF">QJS35_19495</name>
</gene>
<keyword evidence="1" id="KW-0472">Membrane</keyword>
<dbReference type="SUPFAM" id="SSF55874">
    <property type="entry name" value="ATPase domain of HSP90 chaperone/DNA topoisomerase II/histidine kinase"/>
    <property type="match status" value="1"/>
</dbReference>
<dbReference type="PANTHER" id="PTHR34220">
    <property type="entry name" value="SENSOR HISTIDINE KINASE YPDA"/>
    <property type="match status" value="1"/>
</dbReference>
<dbReference type="Pfam" id="PF02518">
    <property type="entry name" value="HATPase_c"/>
    <property type="match status" value="1"/>
</dbReference>
<protein>
    <submittedName>
        <fullName evidence="3">Histidine kinase</fullName>
    </submittedName>
</protein>
<dbReference type="GO" id="GO:0016301">
    <property type="term" value="F:kinase activity"/>
    <property type="evidence" value="ECO:0007669"/>
    <property type="project" value="UniProtKB-KW"/>
</dbReference>
<dbReference type="InterPro" id="IPR050640">
    <property type="entry name" value="Bact_2-comp_sensor_kinase"/>
</dbReference>
<dbReference type="InterPro" id="IPR036890">
    <property type="entry name" value="HATPase_C_sf"/>
</dbReference>
<evidence type="ECO:0000256" key="1">
    <source>
        <dbReference type="SAM" id="Phobius"/>
    </source>
</evidence>
<comment type="caution">
    <text evidence="3">The sequence shown here is derived from an EMBL/GenBank/DDBJ whole genome shotgun (WGS) entry which is preliminary data.</text>
</comment>
<dbReference type="Gene3D" id="3.30.565.10">
    <property type="entry name" value="Histidine kinase-like ATPase, C-terminal domain"/>
    <property type="match status" value="1"/>
</dbReference>
<dbReference type="InterPro" id="IPR010559">
    <property type="entry name" value="Sig_transdc_His_kin_internal"/>
</dbReference>
<proteinExistence type="predicted"/>